<keyword evidence="1" id="KW-0812">Transmembrane</keyword>
<keyword evidence="1" id="KW-0472">Membrane</keyword>
<reference evidence="3" key="1">
    <citation type="journal article" date="2019" name="Int. J. Syst. Evol. Microbiol.">
        <title>The Global Catalogue of Microorganisms (GCM) 10K type strain sequencing project: providing services to taxonomists for standard genome sequencing and annotation.</title>
        <authorList>
            <consortium name="The Broad Institute Genomics Platform"/>
            <consortium name="The Broad Institute Genome Sequencing Center for Infectious Disease"/>
            <person name="Wu L."/>
            <person name="Ma J."/>
        </authorList>
    </citation>
    <scope>NUCLEOTIDE SEQUENCE [LARGE SCALE GENOMIC DNA]</scope>
    <source>
        <strain evidence="3">ZS-22-S1</strain>
    </source>
</reference>
<proteinExistence type="predicted"/>
<comment type="caution">
    <text evidence="2">The sequence shown here is derived from an EMBL/GenBank/DDBJ whole genome shotgun (WGS) entry which is preliminary data.</text>
</comment>
<gene>
    <name evidence="2" type="ORF">ACFPCV_10955</name>
</gene>
<dbReference type="RefSeq" id="WP_378055982.1">
    <property type="nucleotide sequence ID" value="NZ_JBHSIS010000006.1"/>
</dbReference>
<feature type="transmembrane region" description="Helical" evidence="1">
    <location>
        <begin position="6"/>
        <end position="28"/>
    </location>
</feature>
<name>A0ABV9S072_9PSEU</name>
<evidence type="ECO:0000313" key="2">
    <source>
        <dbReference type="EMBL" id="MFC4854021.1"/>
    </source>
</evidence>
<keyword evidence="1" id="KW-1133">Transmembrane helix</keyword>
<keyword evidence="3" id="KW-1185">Reference proteome</keyword>
<dbReference type="Proteomes" id="UP001595859">
    <property type="component" value="Unassembled WGS sequence"/>
</dbReference>
<organism evidence="2 3">
    <name type="scientific">Actinophytocola glycyrrhizae</name>
    <dbReference type="NCBI Taxonomy" id="2044873"/>
    <lineage>
        <taxon>Bacteria</taxon>
        <taxon>Bacillati</taxon>
        <taxon>Actinomycetota</taxon>
        <taxon>Actinomycetes</taxon>
        <taxon>Pseudonocardiales</taxon>
        <taxon>Pseudonocardiaceae</taxon>
    </lineage>
</organism>
<dbReference type="EMBL" id="JBHSIS010000006">
    <property type="protein sequence ID" value="MFC4854021.1"/>
    <property type="molecule type" value="Genomic_DNA"/>
</dbReference>
<sequence>MSAFAMVLGPWVAVAGLGLFLTWIVIVVREFTRGHLARSGRPFTARLWGITIEVGAGDPGRTEADRT</sequence>
<evidence type="ECO:0000256" key="1">
    <source>
        <dbReference type="SAM" id="Phobius"/>
    </source>
</evidence>
<evidence type="ECO:0000313" key="3">
    <source>
        <dbReference type="Proteomes" id="UP001595859"/>
    </source>
</evidence>
<accession>A0ABV9S072</accession>
<protein>
    <submittedName>
        <fullName evidence="2">Uncharacterized protein</fullName>
    </submittedName>
</protein>